<dbReference type="CDD" id="cd02440">
    <property type="entry name" value="AdoMet_MTases"/>
    <property type="match status" value="1"/>
</dbReference>
<organism evidence="1 2">
    <name type="scientific">Rhizobium rhizogenes (strain K84 / ATCC BAA-868)</name>
    <name type="common">Agrobacterium radiobacter</name>
    <dbReference type="NCBI Taxonomy" id="311403"/>
    <lineage>
        <taxon>Bacteria</taxon>
        <taxon>Pseudomonadati</taxon>
        <taxon>Pseudomonadota</taxon>
        <taxon>Alphaproteobacteria</taxon>
        <taxon>Hyphomicrobiales</taxon>
        <taxon>Rhizobiaceae</taxon>
        <taxon>Rhizobium/Agrobacterium group</taxon>
        <taxon>Rhizobium</taxon>
    </lineage>
</organism>
<name>B9JE86_RHIR8</name>
<gene>
    <name evidence="1" type="ordered locus">Arad_4812</name>
</gene>
<dbReference type="Gene3D" id="3.40.50.150">
    <property type="entry name" value="Vaccinia Virus protein VP39"/>
    <property type="match status" value="1"/>
</dbReference>
<sequence length="331" mass="37567">MRDFSSFFEECEGAPRLNELSGFFAATAAGQSGKPIREPQVDRRLLKGDDLLDSFVSLHERRRGPFDQHYHSSIPYRLEEECRLGCAILQYSQGMSETLHLYSLGTAEGTMARTISELADGRVESLSCSPNIENQRSFLAYGDPPHATFFVGPFHHLTPDKFHSRENLAKFASGFDVIFEDTTFQMYSPNRRDQIGFVTQYLKDDGLFVSVEKFKHEDDEEYRRRERQKDHGFKARFFSHTDITAKEAAVLTVMNQNEVTLDGMQAAITPYFRHGYITWNSGNFYSLVASNSLPNIERFISGLIEPAIPGEYVYGPLPRPLFSSIGGDPIL</sequence>
<dbReference type="AlphaFoldDB" id="B9JE86"/>
<dbReference type="eggNOG" id="COG0318">
    <property type="taxonomic scope" value="Bacteria"/>
</dbReference>
<evidence type="ECO:0000313" key="2">
    <source>
        <dbReference type="Proteomes" id="UP000001600"/>
    </source>
</evidence>
<protein>
    <recommendedName>
        <fullName evidence="3">Class I SAM-dependent methyltransferase</fullName>
    </recommendedName>
</protein>
<dbReference type="Proteomes" id="UP000001600">
    <property type="component" value="Chromosome 1"/>
</dbReference>
<evidence type="ECO:0008006" key="3">
    <source>
        <dbReference type="Google" id="ProtNLM"/>
    </source>
</evidence>
<dbReference type="InterPro" id="IPR029063">
    <property type="entry name" value="SAM-dependent_MTases_sf"/>
</dbReference>
<accession>B9JE86</accession>
<dbReference type="EMBL" id="CP000628">
    <property type="protein sequence ID" value="ACM28431.1"/>
    <property type="molecule type" value="Genomic_DNA"/>
</dbReference>
<evidence type="ECO:0000313" key="1">
    <source>
        <dbReference type="EMBL" id="ACM28431.1"/>
    </source>
</evidence>
<dbReference type="KEGG" id="ara:Arad_4812"/>
<dbReference type="HOGENOM" id="CLU_080145_0_0_5"/>
<dbReference type="SUPFAM" id="SSF53335">
    <property type="entry name" value="S-adenosyl-L-methionine-dependent methyltransferases"/>
    <property type="match status" value="1"/>
</dbReference>
<reference evidence="1 2" key="1">
    <citation type="journal article" date="2009" name="J. Bacteriol.">
        <title>Genome sequences of three Agrobacterium biovars help elucidate the evolution of multichromosome genomes in bacteria.</title>
        <authorList>
            <person name="Slater S.C."/>
            <person name="Goldman B.S."/>
            <person name="Goodner B."/>
            <person name="Setubal J.C."/>
            <person name="Farrand S.K."/>
            <person name="Nester E.W."/>
            <person name="Burr T.J."/>
            <person name="Banta L."/>
            <person name="Dickerman A.W."/>
            <person name="Paulsen I."/>
            <person name="Otten L."/>
            <person name="Suen G."/>
            <person name="Welch R."/>
            <person name="Almeida N.F."/>
            <person name="Arnold F."/>
            <person name="Burton O.T."/>
            <person name="Du Z."/>
            <person name="Ewing A."/>
            <person name="Godsy E."/>
            <person name="Heisel S."/>
            <person name="Houmiel K.L."/>
            <person name="Jhaveri J."/>
            <person name="Lu J."/>
            <person name="Miller N.M."/>
            <person name="Norton S."/>
            <person name="Chen Q."/>
            <person name="Phoolcharoen W."/>
            <person name="Ohlin V."/>
            <person name="Ondrusek D."/>
            <person name="Pride N."/>
            <person name="Stricklin S.L."/>
            <person name="Sun J."/>
            <person name="Wheeler C."/>
            <person name="Wilson L."/>
            <person name="Zhu H."/>
            <person name="Wood D.W."/>
        </authorList>
    </citation>
    <scope>NUCLEOTIDE SEQUENCE [LARGE SCALE GENOMIC DNA]</scope>
    <source>
        <strain evidence="2">K84 / ATCC BAA-868</strain>
    </source>
</reference>
<dbReference type="RefSeq" id="WP_012652934.1">
    <property type="nucleotide sequence ID" value="NC_011985.1"/>
</dbReference>
<proteinExistence type="predicted"/>